<sequence length="214" mass="23169">MLVNIGQSLHIEGTYYYMAPPRKHDTDVILDAARTLVLTDGPRAASVAAIAEASGAPVGTLYHRFGNRNGVLTAAWLRALERFQARTLAAADDPDPVAAGVAMAAAAVGFGRELPDDARLLLNLRPRDLLDGGPDDEFRARLDLMNAPLIAHLRRIAHALFGSADERAIDAVSRAVVDLPYAALRRHAHAPTLPAWLDTDLPEAARTLLESYRR</sequence>
<keyword evidence="2 4" id="KW-0238">DNA-binding</keyword>
<dbReference type="Proteomes" id="UP000503540">
    <property type="component" value="Chromosome"/>
</dbReference>
<dbReference type="SUPFAM" id="SSF46689">
    <property type="entry name" value="Homeodomain-like"/>
    <property type="match status" value="1"/>
</dbReference>
<dbReference type="Pfam" id="PF00440">
    <property type="entry name" value="TetR_N"/>
    <property type="match status" value="1"/>
</dbReference>
<feature type="DNA-binding region" description="H-T-H motif" evidence="4">
    <location>
        <begin position="46"/>
        <end position="65"/>
    </location>
</feature>
<evidence type="ECO:0000259" key="5">
    <source>
        <dbReference type="PROSITE" id="PS50977"/>
    </source>
</evidence>
<dbReference type="KEGG" id="nah:F5544_20125"/>
<dbReference type="PROSITE" id="PS50977">
    <property type="entry name" value="HTH_TETR_2"/>
    <property type="match status" value="1"/>
</dbReference>
<dbReference type="PANTHER" id="PTHR30055:SF234">
    <property type="entry name" value="HTH-TYPE TRANSCRIPTIONAL REGULATOR BETI"/>
    <property type="match status" value="1"/>
</dbReference>
<evidence type="ECO:0000313" key="7">
    <source>
        <dbReference type="Proteomes" id="UP000503540"/>
    </source>
</evidence>
<organism evidence="6 7">
    <name type="scientific">Nocardia arthritidis</name>
    <dbReference type="NCBI Taxonomy" id="228602"/>
    <lineage>
        <taxon>Bacteria</taxon>
        <taxon>Bacillati</taxon>
        <taxon>Actinomycetota</taxon>
        <taxon>Actinomycetes</taxon>
        <taxon>Mycobacteriales</taxon>
        <taxon>Nocardiaceae</taxon>
        <taxon>Nocardia</taxon>
    </lineage>
</organism>
<keyword evidence="7" id="KW-1185">Reference proteome</keyword>
<dbReference type="InterPro" id="IPR009057">
    <property type="entry name" value="Homeodomain-like_sf"/>
</dbReference>
<dbReference type="GO" id="GO:0000976">
    <property type="term" value="F:transcription cis-regulatory region binding"/>
    <property type="evidence" value="ECO:0007669"/>
    <property type="project" value="TreeGrafter"/>
</dbReference>
<dbReference type="PANTHER" id="PTHR30055">
    <property type="entry name" value="HTH-TYPE TRANSCRIPTIONAL REGULATOR RUTR"/>
    <property type="match status" value="1"/>
</dbReference>
<dbReference type="InterPro" id="IPR050109">
    <property type="entry name" value="HTH-type_TetR-like_transc_reg"/>
</dbReference>
<dbReference type="Gene3D" id="1.10.357.10">
    <property type="entry name" value="Tetracycline Repressor, domain 2"/>
    <property type="match status" value="1"/>
</dbReference>
<accession>A0A6G9YF92</accession>
<dbReference type="PRINTS" id="PR00455">
    <property type="entry name" value="HTHTETR"/>
</dbReference>
<reference evidence="6 7" key="1">
    <citation type="journal article" date="2019" name="ACS Chem. Biol.">
        <title>Identification and Mobilization of a Cryptic Antibiotic Biosynthesis Gene Locus from a Human-Pathogenic Nocardia Isolate.</title>
        <authorList>
            <person name="Herisse M."/>
            <person name="Ishida K."/>
            <person name="Porter J.L."/>
            <person name="Howden B."/>
            <person name="Hertweck C."/>
            <person name="Stinear T.P."/>
            <person name="Pidot S.J."/>
        </authorList>
    </citation>
    <scope>NUCLEOTIDE SEQUENCE [LARGE SCALE GENOMIC DNA]</scope>
    <source>
        <strain evidence="6 7">AUSMDU00012717</strain>
    </source>
</reference>
<name>A0A6G9YF92_9NOCA</name>
<evidence type="ECO:0000256" key="3">
    <source>
        <dbReference type="ARBA" id="ARBA00023163"/>
    </source>
</evidence>
<keyword evidence="3" id="KW-0804">Transcription</keyword>
<feature type="domain" description="HTH tetR-type" evidence="5">
    <location>
        <begin position="23"/>
        <end position="83"/>
    </location>
</feature>
<proteinExistence type="predicted"/>
<evidence type="ECO:0000256" key="1">
    <source>
        <dbReference type="ARBA" id="ARBA00023015"/>
    </source>
</evidence>
<evidence type="ECO:0000313" key="6">
    <source>
        <dbReference type="EMBL" id="QIS11891.1"/>
    </source>
</evidence>
<dbReference type="InterPro" id="IPR001647">
    <property type="entry name" value="HTH_TetR"/>
</dbReference>
<protein>
    <submittedName>
        <fullName evidence="6">TetR family transcriptional regulator</fullName>
    </submittedName>
</protein>
<keyword evidence="1" id="KW-0805">Transcription regulation</keyword>
<gene>
    <name evidence="6" type="ORF">F5544_20125</name>
</gene>
<dbReference type="EMBL" id="CP046172">
    <property type="protein sequence ID" value="QIS11891.1"/>
    <property type="molecule type" value="Genomic_DNA"/>
</dbReference>
<evidence type="ECO:0000256" key="4">
    <source>
        <dbReference type="PROSITE-ProRule" id="PRU00335"/>
    </source>
</evidence>
<dbReference type="AlphaFoldDB" id="A0A6G9YF92"/>
<dbReference type="GO" id="GO:0003700">
    <property type="term" value="F:DNA-binding transcription factor activity"/>
    <property type="evidence" value="ECO:0007669"/>
    <property type="project" value="TreeGrafter"/>
</dbReference>
<evidence type="ECO:0000256" key="2">
    <source>
        <dbReference type="ARBA" id="ARBA00023125"/>
    </source>
</evidence>